<feature type="region of interest" description="Disordered" evidence="16">
    <location>
        <begin position="531"/>
        <end position="557"/>
    </location>
</feature>
<keyword evidence="10" id="KW-1133">Transmembrane helix</keyword>
<dbReference type="InterPro" id="IPR013608">
    <property type="entry name" value="VWA_N"/>
</dbReference>
<evidence type="ECO:0000256" key="16">
    <source>
        <dbReference type="SAM" id="MobiDB-lite"/>
    </source>
</evidence>
<keyword evidence="2" id="KW-0813">Transport</keyword>
<proteinExistence type="predicted"/>
<evidence type="ECO:0000256" key="12">
    <source>
        <dbReference type="ARBA" id="ARBA00023136"/>
    </source>
</evidence>
<evidence type="ECO:0000259" key="18">
    <source>
        <dbReference type="PROSITE" id="PS50234"/>
    </source>
</evidence>
<evidence type="ECO:0000256" key="13">
    <source>
        <dbReference type="ARBA" id="ARBA00023157"/>
    </source>
</evidence>
<evidence type="ECO:0000256" key="1">
    <source>
        <dbReference type="ARBA" id="ARBA00004479"/>
    </source>
</evidence>
<dbReference type="SUPFAM" id="SSF53300">
    <property type="entry name" value="vWA-like"/>
    <property type="match status" value="2"/>
</dbReference>
<evidence type="ECO:0000256" key="10">
    <source>
        <dbReference type="ARBA" id="ARBA00022989"/>
    </source>
</evidence>
<keyword evidence="8" id="KW-0106">Calcium</keyword>
<keyword evidence="6" id="KW-0479">Metal-binding</keyword>
<dbReference type="GO" id="GO:0005891">
    <property type="term" value="C:voltage-gated calcium channel complex"/>
    <property type="evidence" value="ECO:0007669"/>
    <property type="project" value="TreeGrafter"/>
</dbReference>
<feature type="region of interest" description="Disordered" evidence="16">
    <location>
        <begin position="1166"/>
        <end position="1187"/>
    </location>
</feature>
<evidence type="ECO:0000256" key="14">
    <source>
        <dbReference type="ARBA" id="ARBA00023180"/>
    </source>
</evidence>
<evidence type="ECO:0000313" key="20">
    <source>
        <dbReference type="Proteomes" id="UP000285301"/>
    </source>
</evidence>
<dbReference type="PROSITE" id="PS50234">
    <property type="entry name" value="VWFA"/>
    <property type="match status" value="2"/>
</dbReference>
<comment type="subcellular location">
    <subcellularLocation>
        <location evidence="1">Membrane</location>
        <topology evidence="1">Single-pass type I membrane protein</topology>
    </subcellularLocation>
</comment>
<keyword evidence="12" id="KW-0472">Membrane</keyword>
<dbReference type="Proteomes" id="UP000285301">
    <property type="component" value="Unassembled WGS sequence"/>
</dbReference>
<feature type="domain" description="VWFA" evidence="18">
    <location>
        <begin position="1530"/>
        <end position="1729"/>
    </location>
</feature>
<evidence type="ECO:0000256" key="7">
    <source>
        <dbReference type="ARBA" id="ARBA00022729"/>
    </source>
</evidence>
<dbReference type="InterPro" id="IPR036465">
    <property type="entry name" value="vWFA_dom_sf"/>
</dbReference>
<comment type="caution">
    <text evidence="19">The sequence shown here is derived from an EMBL/GenBank/DDBJ whole genome shotgun (WGS) entry which is preliminary data.</text>
</comment>
<reference evidence="19 20" key="1">
    <citation type="journal article" date="2018" name="Gigascience">
        <title>Genomes of trombidid mites reveal novel predicted allergens and laterally-transferred genes associated with secondary metabolism.</title>
        <authorList>
            <person name="Dong X."/>
            <person name="Chaisiri K."/>
            <person name="Xia D."/>
            <person name="Armstrong S.D."/>
            <person name="Fang Y."/>
            <person name="Donnelly M.J."/>
            <person name="Kadowaki T."/>
            <person name="McGarry J.W."/>
            <person name="Darby A.C."/>
            <person name="Makepeace B.L."/>
        </authorList>
    </citation>
    <scope>NUCLEOTIDE SEQUENCE [LARGE SCALE GENOMIC DNA]</scope>
    <source>
        <strain evidence="19">UoL-WK</strain>
    </source>
</reference>
<evidence type="ECO:0000256" key="11">
    <source>
        <dbReference type="ARBA" id="ARBA00023065"/>
    </source>
</evidence>
<evidence type="ECO:0000256" key="15">
    <source>
        <dbReference type="ARBA" id="ARBA00023303"/>
    </source>
</evidence>
<dbReference type="OrthoDB" id="10054666at2759"/>
<dbReference type="STRING" id="1965070.A0A443RFX5"/>
<feature type="compositionally biased region" description="Basic and acidic residues" evidence="16">
    <location>
        <begin position="1792"/>
        <end position="1807"/>
    </location>
</feature>
<feature type="compositionally biased region" description="Basic and acidic residues" evidence="16">
    <location>
        <begin position="534"/>
        <end position="551"/>
    </location>
</feature>
<keyword evidence="15" id="KW-0407">Ion channel</keyword>
<evidence type="ECO:0000256" key="4">
    <source>
        <dbReference type="ARBA" id="ARBA00022673"/>
    </source>
</evidence>
<keyword evidence="4" id="KW-0107">Calcium channel</keyword>
<dbReference type="GO" id="GO:0005245">
    <property type="term" value="F:voltage-gated calcium channel activity"/>
    <property type="evidence" value="ECO:0007669"/>
    <property type="project" value="TreeGrafter"/>
</dbReference>
<keyword evidence="13" id="KW-1015">Disulfide bond</keyword>
<keyword evidence="3" id="KW-0109">Calcium transport</keyword>
<evidence type="ECO:0000256" key="9">
    <source>
        <dbReference type="ARBA" id="ARBA00022882"/>
    </source>
</evidence>
<dbReference type="Gene3D" id="3.30.450.20">
    <property type="entry name" value="PAS domain"/>
    <property type="match status" value="2"/>
</dbReference>
<dbReference type="GO" id="GO:0046872">
    <property type="term" value="F:metal ion binding"/>
    <property type="evidence" value="ECO:0007669"/>
    <property type="project" value="UniProtKB-KW"/>
</dbReference>
<dbReference type="InterPro" id="IPR013680">
    <property type="entry name" value="VDCC_a2/dsu"/>
</dbReference>
<accession>A0A443RFX5</accession>
<keyword evidence="14" id="KW-0325">Glycoprotein</keyword>
<gene>
    <name evidence="19" type="ORF">B4U79_09196</name>
</gene>
<dbReference type="FunFam" id="3.30.450.20:FF:000057">
    <property type="entry name" value="Voltage-dependent calcium channel subunit alpha-2/delta-4"/>
    <property type="match status" value="1"/>
</dbReference>
<dbReference type="Pfam" id="PF00092">
    <property type="entry name" value="VWA"/>
    <property type="match status" value="2"/>
</dbReference>
<evidence type="ECO:0000256" key="17">
    <source>
        <dbReference type="SAM" id="SignalP"/>
    </source>
</evidence>
<protein>
    <submittedName>
        <fullName evidence="19">Voltage-dependent calcium channel subunit alpha-2/delta-3-like protein 2</fullName>
    </submittedName>
</protein>
<dbReference type="SMART" id="SM00327">
    <property type="entry name" value="VWA"/>
    <property type="match status" value="2"/>
</dbReference>
<evidence type="ECO:0000256" key="6">
    <source>
        <dbReference type="ARBA" id="ARBA00022723"/>
    </source>
</evidence>
<evidence type="ECO:0000256" key="5">
    <source>
        <dbReference type="ARBA" id="ARBA00022692"/>
    </source>
</evidence>
<keyword evidence="20" id="KW-1185">Reference proteome</keyword>
<feature type="signal peptide" evidence="17">
    <location>
        <begin position="1"/>
        <end position="24"/>
    </location>
</feature>
<keyword evidence="5" id="KW-0812">Transmembrane</keyword>
<keyword evidence="9" id="KW-0851">Voltage-gated channel</keyword>
<sequence>MVANSMKTSAFILLSLCLIAVCNSQNENDFLQIEISEVKKWAFSFGKHLFDTASKATCVRQIERQFKQSYRDERVEVIEEDAGKILTQFISDIERMFDTKRSHVARIAQTAEELAANYTYDPNLFFPFYNAKKLYDSSHGETKVEMIKKHEPNYEEMDEDEKEKEQAKWLDITLTKNSGYRGVAVNVRESAFHIPVNVFNEKPSIMNGVRWAENLTKVFLNNKQHDRDLSWQFFCSNDGFLQLHPAAKWRMPQYLLKEDEEKPPLDLYDCRLRNWYIKAAASPKDIVVLLDRSGSMTGQRKEISRNVVINILETLTDDDFVTIIAFSTNLTRYVECFGDKLVQANKQNIQTFKKHLSDVDTYEIADFELAFTKGFELLEKTRREKRGAQCNQAIMLITDGAPESYDSLFDRLNRPFDEFGNPRIPARVFTYLVGKEVTDTQEVQSMACKNRGYYTHVANMAEVREQVQLYIPVMSRPLVLSKIRPFIYTGVYADITDVPLLEWVWDGRERERIRANIERVIRERYGLTDNDAEDKDKKSEISEKDYEETMDKQLNNESVSAPLTARYATDYNDPSVLIASNVPESNKKFQNDLSENPRKSKKKSVAVSDNSMVDYSSVSSEGVHDLMLTIAAPVFDLKNTTNITERYLYKNVWKEKIVEVRSANILGVAGVDVPIREIVRYTPAFKLGVNGYSFAINNNGHILYHPDLRPLFGDLIKPYYNSVNLSEIELDYFEAEKASSDNVSTLQTKMLRREKGCMKFSVKVHFDSMKRVTARTNHYCFGPIKDSPFTLGIALPEPYGKFRVKGQLDLKSLPANYSVYFRGTNWRVHPDWIYCLDNHETFIREISFTTPESAILFILDKIGSIQWLNSSLYPPKNQGQSLICAKDLLQSLVFDAKVTDIESQCARMNIYYSEEWLKTEGVVLSFVSTRSGFIRYFDHRSEEEKINKTTEEIFGGDIYKKATDELFYQRAVDFYRFNSSAFLFSVPFDAGNRDDAFVLASQALFFGSGSMLAPAAVVGSFFKHQAFHDNFFKFAKLCSKPKCDIDCTSSGIDCYLIDNNGFIVVSLDKNATGQFFGEVDIYLFKSIVEKNVFKEIEIFDYQAICINVTNDRDSNPAQTLQNPFVIVKNFLIWFWTQIVSLTFEFYLSSLQSVYANPNFHYNDYDNTEYEPNQDPLGEDEKGKRIAPNRTKPYPCDKHFILYEMQKSVKDDPIKGEYTKCGNCNETYIVQKVPYTNLMIVIARNSCECGPETAKIYPTEINYIGECAVEHQHMETERAPLNTTCVNSHPEESEIHMCGKGWALSSPYFPFFLSINYRDAGVSVENVDPQEIFSDFIDDIETLFKHKREFVKRIAQTAEEYAFNHTFDENLKYYFYNMKKIYDDASEYEHSLRYFVPYFESLQEEAEKVRERNKWRQLPLSQDSIFRSVPINLNHSAIHIPINVFNEKPSVMNGIKWSEHLTRVFQYNKMVDSDLYWQYFCSNDGFLRLFPATKWRIPQYVEKPDEERPPLDLYDCRLRTWYTKAASSPKDIVILLDISGSMTGQRKEISRNVVFNILDSLTDDDFVTLIGFNSSLHYFVKCFGKQLVQANKQNINIFKESLSTFDTSEIANFSFALQEAFTLLDEARNFETEREMKSAECNQAIMLVTDGAPETYDELFEEYNRDVDGNAPVRVFTFLIGKEVTDTQEVHQMACENRGFFTHVANMAEVREQVQQYVPVMSRPLVLSKVRPFVFTSVYTDVADVPLLNWVWDLRERERIRESHMRRKLAQSLDKATPELFTNATLPEDAKEENDRKKNSENEDRESSNKINALNEYEDMLDKENANKTYSVSLNAQSLAKNDALSEAQSTSTSASVVGEGKSEEAMFVKNIDAKREQKRKKLIQVQFMYPLVVEFMGTDSREVRSAKLLGVAGIDIPIRELVKYAPAYRLGVNGYSFAVNNNGYVLYHPDLRPLVDDAINLMRTNLVKRRKDILEDVSVKQHMDSMKRVITRKQSYVYGPIKESPFSFAIVLPEKYGKYRISNQIDIKSSEERVNLDEYFEKENWKVHPDWMYCIDNQLNATFASAFARLTPEKFILFIIEQLQKSSESIRLQKSKLLPVNNNRETLLCDESLLQALMFDAKVTDIDIQKCFTAYGSRNWKEKTSKMGIALTFIATRSGLTRYFDMREESEQRNISAEKIFGNVYNRAIDELFYKRAVDFHYSNESAFLFSIPFEGETDPQMHSHVQTMPSFIQVSRALFFGTGIKKAPAAVVGALIKHSEFSDFFFSFSKTCSKKVCDENNCTNTGIECYLLDNNGFVIASQTFSDSGKFLGEINRNLFEQLVSNQIYQKIELYDYQAICIDPAESIHGNFASILKTPFSLIKSFSTWLWTRFVMIAIDLILTSLNSVTSTEYFSDYDSEEYDSFYDKSNIDEGGKLLAPNRTKPSPCDRKFFLYETQTSRLQFEEPFQSEYTMCEHCKQKFVLNSIPHTNLILLVAGTLCDCDPISGKIFPTKIEYNNAGEEVGGQENCAEFNLHVNKIRESPNVICKSSHPQEKEIKLCGKAGTLIAPDLTLILILPFSMLSIQSF</sequence>
<evidence type="ECO:0000256" key="8">
    <source>
        <dbReference type="ARBA" id="ARBA00022837"/>
    </source>
</evidence>
<evidence type="ECO:0000313" key="19">
    <source>
        <dbReference type="EMBL" id="RWS14171.1"/>
    </source>
</evidence>
<dbReference type="PANTHER" id="PTHR10166">
    <property type="entry name" value="VOLTAGE-DEPENDENT CALCIUM CHANNEL SUBUNIT ALPHA-2/DELTA-RELATED"/>
    <property type="match status" value="1"/>
</dbReference>
<feature type="domain" description="VWFA" evidence="18">
    <location>
        <begin position="285"/>
        <end position="483"/>
    </location>
</feature>
<dbReference type="Pfam" id="PF08399">
    <property type="entry name" value="VWA_N"/>
    <property type="match status" value="2"/>
</dbReference>
<keyword evidence="7 17" id="KW-0732">Signal</keyword>
<dbReference type="FunFam" id="3.40.50.410:FF:000007">
    <property type="entry name" value="Calcium voltage-gated channel auxiliary subunit alpha2delta 3"/>
    <property type="match status" value="2"/>
</dbReference>
<keyword evidence="11" id="KW-0406">Ion transport</keyword>
<dbReference type="Pfam" id="PF08473">
    <property type="entry name" value="VGCC_alpha2"/>
    <property type="match status" value="2"/>
</dbReference>
<dbReference type="InterPro" id="IPR002035">
    <property type="entry name" value="VWF_A"/>
</dbReference>
<evidence type="ECO:0000256" key="3">
    <source>
        <dbReference type="ARBA" id="ARBA00022568"/>
    </source>
</evidence>
<dbReference type="EMBL" id="NCKU01000785">
    <property type="protein sequence ID" value="RWS14171.1"/>
    <property type="molecule type" value="Genomic_DNA"/>
</dbReference>
<organism evidence="19 20">
    <name type="scientific">Dinothrombium tinctorium</name>
    <dbReference type="NCBI Taxonomy" id="1965070"/>
    <lineage>
        <taxon>Eukaryota</taxon>
        <taxon>Metazoa</taxon>
        <taxon>Ecdysozoa</taxon>
        <taxon>Arthropoda</taxon>
        <taxon>Chelicerata</taxon>
        <taxon>Arachnida</taxon>
        <taxon>Acari</taxon>
        <taxon>Acariformes</taxon>
        <taxon>Trombidiformes</taxon>
        <taxon>Prostigmata</taxon>
        <taxon>Anystina</taxon>
        <taxon>Parasitengona</taxon>
        <taxon>Trombidioidea</taxon>
        <taxon>Trombidiidae</taxon>
        <taxon>Dinothrombium</taxon>
    </lineage>
</organism>
<feature type="chain" id="PRO_5019344379" evidence="17">
    <location>
        <begin position="25"/>
        <end position="2569"/>
    </location>
</feature>
<dbReference type="PANTHER" id="PTHR10166:SF37">
    <property type="entry name" value="STOLID, ISOFORM H"/>
    <property type="match status" value="1"/>
</dbReference>
<name>A0A443RFX5_9ACAR</name>
<dbReference type="InterPro" id="IPR051173">
    <property type="entry name" value="Ca_channel_alpha-2/delta"/>
</dbReference>
<evidence type="ECO:0000256" key="2">
    <source>
        <dbReference type="ARBA" id="ARBA00022448"/>
    </source>
</evidence>
<dbReference type="Gene3D" id="3.40.50.410">
    <property type="entry name" value="von Willebrand factor, type A domain"/>
    <property type="match status" value="2"/>
</dbReference>
<feature type="region of interest" description="Disordered" evidence="16">
    <location>
        <begin position="1776"/>
        <end position="1810"/>
    </location>
</feature>